<dbReference type="GO" id="GO:0019569">
    <property type="term" value="P:L-arabinose catabolic process to D-xylulose 5-phosphate"/>
    <property type="evidence" value="ECO:0007669"/>
    <property type="project" value="TreeGrafter"/>
</dbReference>
<dbReference type="PATRIC" id="fig|1915.4.peg.1194"/>
<dbReference type="GO" id="GO:0046872">
    <property type="term" value="F:metal ion binding"/>
    <property type="evidence" value="ECO:0007669"/>
    <property type="project" value="UniProtKB-KW"/>
</dbReference>
<protein>
    <submittedName>
        <fullName evidence="6">L-arabinose isomerase</fullName>
    </submittedName>
</protein>
<dbReference type="InterPro" id="IPR004216">
    <property type="entry name" value="Fuc/Ara_isomerase_C"/>
</dbReference>
<dbReference type="AlphaFoldDB" id="A0A1B1M3M8"/>
<evidence type="ECO:0000256" key="1">
    <source>
        <dbReference type="ARBA" id="ARBA00022723"/>
    </source>
</evidence>
<dbReference type="OrthoDB" id="3194672at2"/>
<name>A0A1B1M3M8_STRLN</name>
<dbReference type="RefSeq" id="WP_067427474.1">
    <property type="nucleotide sequence ID" value="NZ_CP016438.1"/>
</dbReference>
<evidence type="ECO:0000256" key="5">
    <source>
        <dbReference type="ARBA" id="ARBA00023277"/>
    </source>
</evidence>
<dbReference type="GO" id="GO:0005829">
    <property type="term" value="C:cytosol"/>
    <property type="evidence" value="ECO:0007669"/>
    <property type="project" value="TreeGrafter"/>
</dbReference>
<dbReference type="SUPFAM" id="SSF50443">
    <property type="entry name" value="FucI/AraA C-terminal domain-like"/>
    <property type="match status" value="1"/>
</dbReference>
<dbReference type="STRING" id="1915.SLINC_1024"/>
<dbReference type="Gene3D" id="3.40.50.10940">
    <property type="match status" value="1"/>
</dbReference>
<dbReference type="InterPro" id="IPR009015">
    <property type="entry name" value="Fucose_isomerase_N/cen_sf"/>
</dbReference>
<evidence type="ECO:0000256" key="3">
    <source>
        <dbReference type="ARBA" id="ARBA00023211"/>
    </source>
</evidence>
<dbReference type="PANTHER" id="PTHR38464">
    <property type="entry name" value="L-ARABINOSE ISOMERASE"/>
    <property type="match status" value="1"/>
</dbReference>
<dbReference type="PANTHER" id="PTHR38464:SF1">
    <property type="entry name" value="L-ARABINOSE ISOMERASE"/>
    <property type="match status" value="1"/>
</dbReference>
<reference evidence="6 7" key="1">
    <citation type="submission" date="2016-07" db="EMBL/GenBank/DDBJ databases">
        <title>Enhancement of antibiotic productionsby engineered nitrateutilization in actinobacteria.</title>
        <authorList>
            <person name="Meng S.C."/>
        </authorList>
    </citation>
    <scope>NUCLEOTIDE SEQUENCE [LARGE SCALE GENOMIC DNA]</scope>
    <source>
        <strain evidence="6 7">NRRL 2936</strain>
    </source>
</reference>
<keyword evidence="4 6" id="KW-0413">Isomerase</keyword>
<dbReference type="InterPro" id="IPR038583">
    <property type="entry name" value="AraA_N_sf"/>
</dbReference>
<keyword evidence="7" id="KW-1185">Reference proteome</keyword>
<dbReference type="CDD" id="cd00578">
    <property type="entry name" value="L-fuc_L-ara-isomerases"/>
    <property type="match status" value="1"/>
</dbReference>
<gene>
    <name evidence="6" type="ORF">SLINC_1024</name>
</gene>
<dbReference type="SUPFAM" id="SSF53743">
    <property type="entry name" value="FucI/AraA N-terminal and middle domains"/>
    <property type="match status" value="1"/>
</dbReference>
<keyword evidence="1" id="KW-0479">Metal-binding</keyword>
<dbReference type="EMBL" id="CP016438">
    <property type="protein sequence ID" value="ANS63248.1"/>
    <property type="molecule type" value="Genomic_DNA"/>
</dbReference>
<keyword evidence="2" id="KW-0054">Arabinose catabolism</keyword>
<dbReference type="Proteomes" id="UP000092598">
    <property type="component" value="Chromosome"/>
</dbReference>
<keyword evidence="5" id="KW-0119">Carbohydrate metabolism</keyword>
<dbReference type="GO" id="GO:0008733">
    <property type="term" value="F:L-arabinose isomerase activity"/>
    <property type="evidence" value="ECO:0007669"/>
    <property type="project" value="InterPro"/>
</dbReference>
<organism evidence="6 7">
    <name type="scientific">Streptomyces lincolnensis</name>
    <dbReference type="NCBI Taxonomy" id="1915"/>
    <lineage>
        <taxon>Bacteria</taxon>
        <taxon>Bacillati</taxon>
        <taxon>Actinomycetota</taxon>
        <taxon>Actinomycetes</taxon>
        <taxon>Kitasatosporales</taxon>
        <taxon>Streptomycetaceae</taxon>
        <taxon>Streptomyces</taxon>
    </lineage>
</organism>
<evidence type="ECO:0000313" key="7">
    <source>
        <dbReference type="Proteomes" id="UP000092598"/>
    </source>
</evidence>
<keyword evidence="3" id="KW-0464">Manganese</keyword>
<evidence type="ECO:0000256" key="4">
    <source>
        <dbReference type="ARBA" id="ARBA00023235"/>
    </source>
</evidence>
<accession>A0A1B1M3M8</accession>
<evidence type="ECO:0000313" key="6">
    <source>
        <dbReference type="EMBL" id="ANS63248.1"/>
    </source>
</evidence>
<proteinExistence type="predicted"/>
<dbReference type="KEGG" id="sls:SLINC_1024"/>
<evidence type="ECO:0000256" key="2">
    <source>
        <dbReference type="ARBA" id="ARBA00022935"/>
    </source>
</evidence>
<dbReference type="InterPro" id="IPR003762">
    <property type="entry name" value="Lara_isomerase"/>
</dbReference>
<sequence>MATTEPTTLAADRAAALRDLLPPVTRRRTRVGLVAGGLGTYWPQFPGLLPQLKESAAYVTERLQQLDAEVVDVGFVSDAQDGAAAAEQLRRADCDLIVLFLTTYLTSSMVLPIAQRSHTPVLVIDLQPSERMDHPSFDTGAWLAYCAQCSVPEVGNVFRRAGIPFRSVSGWLRQESAWRRIEQWVRAAHVRAALRHARHGLMGHLYPGMLDVSTDLTLLPATFGSHVEVLEFDDLRHRVERVTEAETRERMALARKVFTLDDSVVDEDFAWGATVSVGLDRLVEEFGLDTLAYYHRGLDGELHERLGAGMILGASLLTARGVPAAGEYELRTSLAQLVSQSVGGGGSFTEIQALNFEDGVVEMGHDGPAHLAVSARDPLLRGLGVYHGKRGWGVSVEFDVQPGPVTLLGVGQDADGSLSFIASEGTVVPGPLLEIGNTTSRVDFGRDPGEWVDEWSATGVGHHWSLALGRHAADFRAAASLLGIDYREV</sequence>